<dbReference type="GO" id="GO:0035869">
    <property type="term" value="C:ciliary transition zone"/>
    <property type="evidence" value="ECO:0007669"/>
    <property type="project" value="TreeGrafter"/>
</dbReference>
<proteinExistence type="inferred from homology"/>
<keyword evidence="3 6" id="KW-0175">Coiled coil</keyword>
<dbReference type="Gene3D" id="2.60.40.150">
    <property type="entry name" value="C2 domain"/>
    <property type="match status" value="3"/>
</dbReference>
<dbReference type="SMART" id="SM00239">
    <property type="entry name" value="C2"/>
    <property type="match status" value="1"/>
</dbReference>
<evidence type="ECO:0000256" key="1">
    <source>
        <dbReference type="ARBA" id="ARBA00004138"/>
    </source>
</evidence>
<feature type="region of interest" description="Disordered" evidence="7">
    <location>
        <begin position="936"/>
        <end position="1240"/>
    </location>
</feature>
<evidence type="ECO:0000313" key="9">
    <source>
        <dbReference type="EMBL" id="KAJ8041840.1"/>
    </source>
</evidence>
<dbReference type="PROSITE" id="PS50004">
    <property type="entry name" value="C2"/>
    <property type="match status" value="1"/>
</dbReference>
<dbReference type="PANTHER" id="PTHR14240:SF1">
    <property type="entry name" value="PROTEIN FANTOM-RELATED"/>
    <property type="match status" value="1"/>
</dbReference>
<feature type="compositionally biased region" description="Basic and acidic residues" evidence="7">
    <location>
        <begin position="973"/>
        <end position="984"/>
    </location>
</feature>
<keyword evidence="4" id="KW-0969">Cilium</keyword>
<organism evidence="9 10">
    <name type="scientific">Holothuria leucospilota</name>
    <name type="common">Black long sea cucumber</name>
    <name type="synonym">Mertensiothuria leucospilota</name>
    <dbReference type="NCBI Taxonomy" id="206669"/>
    <lineage>
        <taxon>Eukaryota</taxon>
        <taxon>Metazoa</taxon>
        <taxon>Echinodermata</taxon>
        <taxon>Eleutherozoa</taxon>
        <taxon>Echinozoa</taxon>
        <taxon>Holothuroidea</taxon>
        <taxon>Aspidochirotacea</taxon>
        <taxon>Aspidochirotida</taxon>
        <taxon>Holothuriidae</taxon>
        <taxon>Holothuria</taxon>
    </lineage>
</organism>
<feature type="compositionally biased region" description="Basic and acidic residues" evidence="7">
    <location>
        <begin position="1107"/>
        <end position="1118"/>
    </location>
</feature>
<feature type="coiled-coil region" evidence="6">
    <location>
        <begin position="208"/>
        <end position="249"/>
    </location>
</feature>
<dbReference type="GO" id="GO:1905515">
    <property type="term" value="P:non-motile cilium assembly"/>
    <property type="evidence" value="ECO:0007669"/>
    <property type="project" value="TreeGrafter"/>
</dbReference>
<dbReference type="EMBL" id="JAIZAY010000005">
    <property type="protein sequence ID" value="KAJ8041840.1"/>
    <property type="molecule type" value="Genomic_DNA"/>
</dbReference>
<feature type="compositionally biased region" description="Acidic residues" evidence="7">
    <location>
        <begin position="1119"/>
        <end position="1138"/>
    </location>
</feature>
<feature type="region of interest" description="Disordered" evidence="7">
    <location>
        <begin position="145"/>
        <end position="191"/>
    </location>
</feature>
<dbReference type="InterPro" id="IPR035892">
    <property type="entry name" value="C2_domain_sf"/>
</dbReference>
<dbReference type="InterPro" id="IPR021656">
    <property type="entry name" value="C2-C2_1"/>
</dbReference>
<evidence type="ECO:0000256" key="2">
    <source>
        <dbReference type="ARBA" id="ARBA00006042"/>
    </source>
</evidence>
<dbReference type="Pfam" id="PF11618">
    <property type="entry name" value="C2-C2_1"/>
    <property type="match status" value="1"/>
</dbReference>
<feature type="domain" description="C2" evidence="8">
    <location>
        <begin position="784"/>
        <end position="906"/>
    </location>
</feature>
<dbReference type="InterPro" id="IPR041091">
    <property type="entry name" value="RPGRIP1_C"/>
</dbReference>
<dbReference type="CDD" id="cd00030">
    <property type="entry name" value="C2"/>
    <property type="match status" value="1"/>
</dbReference>
<keyword evidence="10" id="KW-1185">Reference proteome</keyword>
<comment type="similarity">
    <text evidence="2">Belongs to the RPGRIP1 family.</text>
</comment>
<feature type="region of interest" description="Disordered" evidence="7">
    <location>
        <begin position="93"/>
        <end position="114"/>
    </location>
</feature>
<dbReference type="FunFam" id="2.60.40.150:FF:000073">
    <property type="entry name" value="protein fantom isoform X1"/>
    <property type="match status" value="1"/>
</dbReference>
<evidence type="ECO:0000313" key="10">
    <source>
        <dbReference type="Proteomes" id="UP001152320"/>
    </source>
</evidence>
<gene>
    <name evidence="9" type="ORF">HOLleu_12760</name>
</gene>
<dbReference type="Pfam" id="PF18111">
    <property type="entry name" value="RPGR1_C"/>
    <property type="match status" value="1"/>
</dbReference>
<protein>
    <submittedName>
        <fullName evidence="9">Protein fantom</fullName>
    </submittedName>
</protein>
<reference evidence="9" key="1">
    <citation type="submission" date="2021-10" db="EMBL/GenBank/DDBJ databases">
        <title>Tropical sea cucumber genome reveals ecological adaptation and Cuvierian tubules defense mechanism.</title>
        <authorList>
            <person name="Chen T."/>
        </authorList>
    </citation>
    <scope>NUCLEOTIDE SEQUENCE</scope>
    <source>
        <strain evidence="9">Nanhai2018</strain>
        <tissue evidence="9">Muscle</tissue>
    </source>
</reference>
<feature type="compositionally biased region" description="Polar residues" evidence="7">
    <location>
        <begin position="145"/>
        <end position="156"/>
    </location>
</feature>
<comment type="caution">
    <text evidence="9">The sequence shown here is derived from an EMBL/GenBank/DDBJ whole genome shotgun (WGS) entry which is preliminary data.</text>
</comment>
<name>A0A9Q1CBV7_HOLLE</name>
<evidence type="ECO:0000256" key="3">
    <source>
        <dbReference type="ARBA" id="ARBA00023054"/>
    </source>
</evidence>
<feature type="compositionally biased region" description="Polar residues" evidence="7">
    <location>
        <begin position="953"/>
        <end position="962"/>
    </location>
</feature>
<dbReference type="GO" id="GO:0005856">
    <property type="term" value="C:cytoskeleton"/>
    <property type="evidence" value="ECO:0007669"/>
    <property type="project" value="UniProtKB-ARBA"/>
</dbReference>
<evidence type="ECO:0000256" key="6">
    <source>
        <dbReference type="SAM" id="Coils"/>
    </source>
</evidence>
<comment type="subcellular location">
    <subcellularLocation>
        <location evidence="1">Cell projection</location>
        <location evidence="1">Cilium</location>
    </subcellularLocation>
</comment>
<feature type="region of interest" description="Disordered" evidence="7">
    <location>
        <begin position="1"/>
        <end position="39"/>
    </location>
</feature>
<evidence type="ECO:0000256" key="7">
    <source>
        <dbReference type="SAM" id="MobiDB-lite"/>
    </source>
</evidence>
<feature type="compositionally biased region" description="Acidic residues" evidence="7">
    <location>
        <begin position="1172"/>
        <end position="1199"/>
    </location>
</feature>
<sequence length="1422" mass="162015">MDVDGDDDIPVRDTPSINQRGRPGSGRNQRDVPLAKESEIKRAQERRAIAHLSREELEDKYLRIQEEMLILKKHARKQEEKIKKMATKLLRLVSDRKKQEASSPGKGRGRDLEMEETLEELQDKIRELEKQNEMLKNKLSVAKQQLSMSGKRTTPYNHVPSRIDTGLMKPAPPDNVKKGLRVQGERSRSSTPRVFRNDVLPRYGHSLLEEARAENQRLEEDVADLQDQIMLLEQDKDQLREQIQVSQLEHEETLIKLKEQMTAGQRHSAKSNIQENVELIRLQRELQEKMAKMTAVEAQCSALEENLNTIKTSHDAVLAEMEELNKQLHEEQGKVFSLTGELKQTASLERTIQELNDRVHDVEREKEILREANEKLLNSAFDAERERQYRANEKQLKLQIAQLEATLKGDLNDKNSLLDKLNEERDEFEKTQKENRELQVKYYQVRQQLEELQEKMRFFTKESALDWQELEEALILVKKRKDRGNENLEFLEKVEEEVNKDLKLQLGQLQADHAETVNELEKTRNMLLLQYKINKDYQQEVEESSRRMEDYQTEYESKLQEYAQLLDIRAARIKKLENQLRDVAYGTKQYKLVEPSEDDIVDEIDETIKLERGQNLLELHVEKVTFTQEALRVFGDDEPSTFVTYEFFEHEIQATPVLKGNQPHFNFTSQYKVTVDDFFLHYLMKGATTLELHQAIGTEFRTIAACQLKFRELLDKPKGRVTGNVTLLGVESSHTGVNFGNLEFWVRLRVPMEQALRLFRERVKALGYMSSNQKATQQALASIDQAEDGGTLPEREAVNELVIKIIRCNNVKARMEGMQPNPYAVYRFFDCNDHDTTIVTSSNSPEFNDVQVYPVPVTVDLDRYLRKESLEVFVFDDNDPEQTAYLGIARIPLISLAHDKPIRGTFELKQGSGETNGNIDVFLKWQRTYLAPQGISTGTAKKNIPSPALKATKQGQKSTPSTPKHVVIASSKDINKTPKTDILHRKPPSGPVATSTPKDSMRHEPALPKVVVEETDGKEEIHPKPTTDVIPVPAPETEPSEISASPAPEEEPIKGPQKAEEEGARLVEDELKAIAGEEDKKDEDSQGTYDIEGSENGDNGQVDEVESELRRLADGEEGKEGEEEDMQEETAEQEDGERLEDLVAQELRDQFGETTVGPGAVTGKTGAYNDTMFEEEPIEEEDEEDDDEGEDSSIAEEVDIPVAEEKDEERDSATGGSELGVEDRGGSSDSEVVMTPTVRPQSSVATEDIVIVSLNHLSLEPGPIIDNESIQRLYVEYRFLGVPAEDTETPYSLPKPAPYNHIAFNFRRVFHVDPENHKLQRDYLASFLMADDPNEGKLRFTVVSEPPEDRQDLECEDVGYSYANMRKIFEGKLDMVDSDIDIFDAKDNSSVIGTLNVTVESYAALKAVHRDLQSAGIENLYS</sequence>
<feature type="coiled-coil region" evidence="6">
    <location>
        <begin position="499"/>
        <end position="579"/>
    </location>
</feature>
<dbReference type="Proteomes" id="UP001152320">
    <property type="component" value="Chromosome 5"/>
</dbReference>
<evidence type="ECO:0000256" key="4">
    <source>
        <dbReference type="ARBA" id="ARBA00023069"/>
    </source>
</evidence>
<dbReference type="InterPro" id="IPR000008">
    <property type="entry name" value="C2_dom"/>
</dbReference>
<keyword evidence="5" id="KW-0966">Cell projection</keyword>
<dbReference type="PANTHER" id="PTHR14240">
    <property type="entry name" value="RETINITIS PIGMENTOSA GTPASE REGULATOR-INTERACTING PROTEIN"/>
    <property type="match status" value="1"/>
</dbReference>
<feature type="compositionally biased region" description="Basic and acidic residues" evidence="7">
    <location>
        <begin position="1051"/>
        <end position="1084"/>
    </location>
</feature>
<feature type="coiled-coil region" evidence="6">
    <location>
        <begin position="279"/>
        <end position="462"/>
    </location>
</feature>
<evidence type="ECO:0000259" key="8">
    <source>
        <dbReference type="PROSITE" id="PS50004"/>
    </source>
</evidence>
<feature type="compositionally biased region" description="Basic and acidic residues" evidence="7">
    <location>
        <begin position="28"/>
        <end position="39"/>
    </location>
</feature>
<evidence type="ECO:0000256" key="5">
    <source>
        <dbReference type="ARBA" id="ARBA00023273"/>
    </source>
</evidence>
<dbReference type="OrthoDB" id="2133912at2759"/>
<dbReference type="InterPro" id="IPR031139">
    <property type="entry name" value="RPGRIP1_fam"/>
</dbReference>
<dbReference type="Pfam" id="PF00168">
    <property type="entry name" value="C2"/>
    <property type="match status" value="1"/>
</dbReference>
<dbReference type="SUPFAM" id="SSF49562">
    <property type="entry name" value="C2 domain (Calcium/lipid-binding domain, CaLB)"/>
    <property type="match status" value="2"/>
</dbReference>
<accession>A0A9Q1CBV7</accession>
<feature type="compositionally biased region" description="Low complexity" evidence="7">
    <location>
        <begin position="1035"/>
        <end position="1047"/>
    </location>
</feature>